<dbReference type="AlphaFoldDB" id="A0A5C6TU41"/>
<keyword evidence="4" id="KW-0378">Hydrolase</keyword>
<evidence type="ECO:0000256" key="7">
    <source>
        <dbReference type="SAM" id="MobiDB-lite"/>
    </source>
</evidence>
<dbReference type="GO" id="GO:0016020">
    <property type="term" value="C:membrane"/>
    <property type="evidence" value="ECO:0007669"/>
    <property type="project" value="TreeGrafter"/>
</dbReference>
<evidence type="ECO:0000313" key="10">
    <source>
        <dbReference type="Proteomes" id="UP000321249"/>
    </source>
</evidence>
<keyword evidence="3" id="KW-0479">Metal-binding</keyword>
<dbReference type="CDD" id="cd07342">
    <property type="entry name" value="M48C_Oma1_like"/>
    <property type="match status" value="1"/>
</dbReference>
<dbReference type="GO" id="GO:0046872">
    <property type="term" value="F:metal ion binding"/>
    <property type="evidence" value="ECO:0007669"/>
    <property type="project" value="UniProtKB-KW"/>
</dbReference>
<dbReference type="SUPFAM" id="SSF50156">
    <property type="entry name" value="PDZ domain-like"/>
    <property type="match status" value="1"/>
</dbReference>
<keyword evidence="6 9" id="KW-0482">Metalloprotease</keyword>
<organism evidence="9 10">
    <name type="scientific">Allosphingosinicella ginsenosidimutans</name>
    <dbReference type="NCBI Taxonomy" id="1176539"/>
    <lineage>
        <taxon>Bacteria</taxon>
        <taxon>Pseudomonadati</taxon>
        <taxon>Pseudomonadota</taxon>
        <taxon>Alphaproteobacteria</taxon>
        <taxon>Sphingomonadales</taxon>
        <taxon>Sphingomonadaceae</taxon>
        <taxon>Allosphingosinicella</taxon>
    </lineage>
</organism>
<evidence type="ECO:0000256" key="4">
    <source>
        <dbReference type="ARBA" id="ARBA00022801"/>
    </source>
</evidence>
<dbReference type="InterPro" id="IPR036034">
    <property type="entry name" value="PDZ_sf"/>
</dbReference>
<keyword evidence="2 9" id="KW-0645">Protease</keyword>
<evidence type="ECO:0000256" key="2">
    <source>
        <dbReference type="ARBA" id="ARBA00022670"/>
    </source>
</evidence>
<dbReference type="Gene3D" id="3.30.2010.10">
    <property type="entry name" value="Metalloproteases ('zincins'), catalytic domain"/>
    <property type="match status" value="1"/>
</dbReference>
<keyword evidence="5" id="KW-0862">Zinc</keyword>
<dbReference type="Proteomes" id="UP000321249">
    <property type="component" value="Unassembled WGS sequence"/>
</dbReference>
<sequence>MTAMVGAAVDIAGTVTEAFGQDQRRMSRRFPGAGQKNSGPRAAIFRSSLSRLGAGRAVATIGGEGNDAGDGRKHRKQRNDPATGELIRVGRVRASAGGMGRRDGQFGGGGRGLRERRRAGHRHREHRRQRCLLETHVKLPVELAVTELPQRPFDDKPNSAPPREDHATVAGLRTCGNYGLPVEHRTGFLTCKWFMFACRRPTVIRRFGSRKNQLSYRFLAVLIASLLAAAPVAAESPLAQSLTAMRGFDQRVTTIGFRLAAASDGWCADPAWLPGLELHEITQYGADWRAAAVEAFGLDDDPAVLALAANGPAAGAGLQLDDHVTSIDGAPLPGAAGVAQGSFDRGARILDALDAAFADGHASLAVRRGDRTLAIEVAAVRGCPTRFQLIPAARLNALADGQYVQITTALADYVADDDELAAVLAHEFAHNLLHHRARLDAAHISRGLLGNFGRNARLIRETEDDADRLSVYLMARAGYDPQAAVRFWTRFGRRGLSFLSAPTHSNWRQRIALFEAEIAKIRAAAIAGRPPDPDFVHLPLPSGG</sequence>
<feature type="region of interest" description="Disordered" evidence="7">
    <location>
        <begin position="60"/>
        <end position="83"/>
    </location>
</feature>
<dbReference type="PANTHER" id="PTHR22726">
    <property type="entry name" value="METALLOENDOPEPTIDASE OMA1"/>
    <property type="match status" value="1"/>
</dbReference>
<proteinExistence type="predicted"/>
<evidence type="ECO:0000256" key="6">
    <source>
        <dbReference type="ARBA" id="ARBA00023049"/>
    </source>
</evidence>
<dbReference type="InterPro" id="IPR001915">
    <property type="entry name" value="Peptidase_M48"/>
</dbReference>
<evidence type="ECO:0000313" key="9">
    <source>
        <dbReference type="EMBL" id="TXC63395.1"/>
    </source>
</evidence>
<dbReference type="GO" id="GO:0004222">
    <property type="term" value="F:metalloendopeptidase activity"/>
    <property type="evidence" value="ECO:0007669"/>
    <property type="project" value="InterPro"/>
</dbReference>
<feature type="compositionally biased region" description="Basic residues" evidence="7">
    <location>
        <begin position="114"/>
        <end position="127"/>
    </location>
</feature>
<gene>
    <name evidence="9" type="ORF">FRZ32_06825</name>
</gene>
<dbReference type="GO" id="GO:0051603">
    <property type="term" value="P:proteolysis involved in protein catabolic process"/>
    <property type="evidence" value="ECO:0007669"/>
    <property type="project" value="TreeGrafter"/>
</dbReference>
<evidence type="ECO:0000256" key="5">
    <source>
        <dbReference type="ARBA" id="ARBA00022833"/>
    </source>
</evidence>
<dbReference type="EMBL" id="VOQQ01000001">
    <property type="protein sequence ID" value="TXC63395.1"/>
    <property type="molecule type" value="Genomic_DNA"/>
</dbReference>
<feature type="region of interest" description="Disordered" evidence="7">
    <location>
        <begin position="97"/>
        <end position="127"/>
    </location>
</feature>
<comment type="cofactor">
    <cofactor evidence="1">
        <name>Zn(2+)</name>
        <dbReference type="ChEBI" id="CHEBI:29105"/>
    </cofactor>
</comment>
<name>A0A5C6TU41_9SPHN</name>
<accession>A0A5C6TU41</accession>
<evidence type="ECO:0000259" key="8">
    <source>
        <dbReference type="Pfam" id="PF01435"/>
    </source>
</evidence>
<dbReference type="PANTHER" id="PTHR22726:SF1">
    <property type="entry name" value="METALLOENDOPEPTIDASE OMA1, MITOCHONDRIAL"/>
    <property type="match status" value="1"/>
</dbReference>
<feature type="domain" description="Peptidase M48" evidence="8">
    <location>
        <begin position="388"/>
        <end position="439"/>
    </location>
</feature>
<keyword evidence="10" id="KW-1185">Reference proteome</keyword>
<dbReference type="InterPro" id="IPR051156">
    <property type="entry name" value="Mito/Outer_Membr_Metalloprot"/>
</dbReference>
<dbReference type="Pfam" id="PF01435">
    <property type="entry name" value="Peptidase_M48"/>
    <property type="match status" value="1"/>
</dbReference>
<evidence type="ECO:0000256" key="3">
    <source>
        <dbReference type="ARBA" id="ARBA00022723"/>
    </source>
</evidence>
<reference evidence="9 10" key="1">
    <citation type="journal article" date="2015" name="J. Microbiol.">
        <title>Sphingosinicella ginsenosidimutans sp. nov., with ginsenoside converting activity.</title>
        <authorList>
            <person name="Kim J.K."/>
            <person name="Kang M.S."/>
            <person name="Park S.C."/>
            <person name="Kim K.M."/>
            <person name="Choi K."/>
            <person name="Yoon M.H."/>
            <person name="Im W.T."/>
        </authorList>
    </citation>
    <scope>NUCLEOTIDE SEQUENCE [LARGE SCALE GENOMIC DNA]</scope>
    <source>
        <strain evidence="9 10">BS-11</strain>
    </source>
</reference>
<comment type="caution">
    <text evidence="9">The sequence shown here is derived from an EMBL/GenBank/DDBJ whole genome shotgun (WGS) entry which is preliminary data.</text>
</comment>
<dbReference type="Gene3D" id="2.30.42.10">
    <property type="match status" value="1"/>
</dbReference>
<evidence type="ECO:0000256" key="1">
    <source>
        <dbReference type="ARBA" id="ARBA00001947"/>
    </source>
</evidence>
<protein>
    <submittedName>
        <fullName evidence="9">M48 family metalloprotease</fullName>
    </submittedName>
</protein>